<dbReference type="AlphaFoldDB" id="A0A193LPD5"/>
<proteinExistence type="predicted"/>
<evidence type="ECO:0000313" key="1">
    <source>
        <dbReference type="EMBL" id="ATZ30795.1"/>
    </source>
</evidence>
<gene>
    <name evidence="4" type="ORF">BCB93_004747</name>
    <name evidence="1" type="ORF">CV83915_00420</name>
    <name evidence="3" type="ORF">GNW61_25480</name>
    <name evidence="2" type="ORF">GOP25_25160</name>
</gene>
<dbReference type="EMBL" id="AASZRA010000044">
    <property type="protein sequence ID" value="EFI6955017.1"/>
    <property type="molecule type" value="Genomic_DNA"/>
</dbReference>
<dbReference type="Proteomes" id="UP000531813">
    <property type="component" value="Unassembled WGS sequence"/>
</dbReference>
<sequence length="92" mass="10838">MQKFIYPTPEERIQILKDHGEPYDRRIREHECANRTGLSRSRRWVLEQEGAFPARAHLGKVSVSWLLSDVLWWVMHPPGVKEVNSPYKNANK</sequence>
<evidence type="ECO:0000313" key="5">
    <source>
        <dbReference type="Proteomes" id="UP000236551"/>
    </source>
</evidence>
<dbReference type="InterPro" id="IPR010260">
    <property type="entry name" value="AlpA"/>
</dbReference>
<dbReference type="RefSeq" id="WP_001168899.1">
    <property type="nucleotide sequence ID" value="NZ_BFLZ01000072.1"/>
</dbReference>
<protein>
    <submittedName>
        <fullName evidence="3">AlpA family phage regulatory protein</fullName>
    </submittedName>
    <submittedName>
        <fullName evidence="1">Transcriptional regulator</fullName>
    </submittedName>
</protein>
<dbReference type="EMBL" id="CP024978">
    <property type="protein sequence ID" value="ATZ30795.1"/>
    <property type="molecule type" value="Genomic_DNA"/>
</dbReference>
<dbReference type="EMBL" id="AASWIS010000053">
    <property type="protein sequence ID" value="EFH5895452.1"/>
    <property type="molecule type" value="Genomic_DNA"/>
</dbReference>
<evidence type="ECO:0000313" key="2">
    <source>
        <dbReference type="EMBL" id="EFH5895452.1"/>
    </source>
</evidence>
<dbReference type="Pfam" id="PF05930">
    <property type="entry name" value="Phage_AlpA"/>
    <property type="match status" value="1"/>
</dbReference>
<reference evidence="3 6" key="2">
    <citation type="submission" date="2019-11" db="EMBL/GenBank/DDBJ databases">
        <authorList>
            <consortium name="GenomeTrakr network: Whole genome sequencing for foodborne pathogen traceback"/>
        </authorList>
    </citation>
    <scope>NUCLEOTIDE SEQUENCE [LARGE SCALE GENOMIC DNA]</scope>
    <source>
        <strain evidence="4">CFSAN046653</strain>
        <strain evidence="3 6">PSU-2072</strain>
        <strain evidence="2 7">PSU-2243</strain>
    </source>
</reference>
<dbReference type="Proteomes" id="UP000775646">
    <property type="component" value="Unassembled WGS sequence"/>
</dbReference>
<evidence type="ECO:0000313" key="7">
    <source>
        <dbReference type="Proteomes" id="UP000531813"/>
    </source>
</evidence>
<evidence type="ECO:0000313" key="4">
    <source>
        <dbReference type="EMBL" id="EFI6955017.1"/>
    </source>
</evidence>
<reference evidence="1 5" key="1">
    <citation type="submission" date="2017-11" db="EMBL/GenBank/DDBJ databases">
        <title>Escherichia coli CV839-15 Genome sequencing and assembly.</title>
        <authorList>
            <person name="Li Z."/>
            <person name="Song N."/>
            <person name="Li W."/>
            <person name="Philip H.R."/>
            <person name="Bu Z."/>
            <person name="Siguo L."/>
        </authorList>
    </citation>
    <scope>NUCLEOTIDE SEQUENCE [LARGE SCALE GENOMIC DNA]</scope>
    <source>
        <strain evidence="1 5">CV839-15</strain>
    </source>
</reference>
<dbReference type="EMBL" id="AASWOY010000120">
    <property type="protein sequence ID" value="EFH6652042.1"/>
    <property type="molecule type" value="Genomic_DNA"/>
</dbReference>
<name>A0A193LPD5_ECOLX</name>
<organism evidence="3 6">
    <name type="scientific">Escherichia coli</name>
    <dbReference type="NCBI Taxonomy" id="562"/>
    <lineage>
        <taxon>Bacteria</taxon>
        <taxon>Pseudomonadati</taxon>
        <taxon>Pseudomonadota</taxon>
        <taxon>Gammaproteobacteria</taxon>
        <taxon>Enterobacterales</taxon>
        <taxon>Enterobacteriaceae</taxon>
        <taxon>Escherichia</taxon>
    </lineage>
</organism>
<accession>A0A193LPD5</accession>
<dbReference type="Proteomes" id="UP000236551">
    <property type="component" value="Chromosome"/>
</dbReference>
<evidence type="ECO:0000313" key="3">
    <source>
        <dbReference type="EMBL" id="EFH6652042.1"/>
    </source>
</evidence>
<dbReference type="Proteomes" id="UP000530628">
    <property type="component" value="Unassembled WGS sequence"/>
</dbReference>
<evidence type="ECO:0000313" key="6">
    <source>
        <dbReference type="Proteomes" id="UP000530628"/>
    </source>
</evidence>